<dbReference type="InterPro" id="IPR017517">
    <property type="entry name" value="Maleyloyr_isom"/>
</dbReference>
<dbReference type="OrthoDB" id="3671213at2"/>
<evidence type="ECO:0000259" key="1">
    <source>
        <dbReference type="Pfam" id="PF11716"/>
    </source>
</evidence>
<dbReference type="InterPro" id="IPR024344">
    <property type="entry name" value="MDMPI_metal-binding"/>
</dbReference>
<feature type="domain" description="Mycothiol-dependent maleylpyruvate isomerase metal-binding" evidence="1">
    <location>
        <begin position="22"/>
        <end position="133"/>
    </location>
</feature>
<accession>A0A4Q7KR89</accession>
<dbReference type="PANTHER" id="PTHR40758:SF1">
    <property type="entry name" value="CONSERVED PROTEIN"/>
    <property type="match status" value="1"/>
</dbReference>
<reference evidence="2 3" key="1">
    <citation type="submission" date="2019-02" db="EMBL/GenBank/DDBJ databases">
        <title>Genomic Encyclopedia of Type Strains, Phase IV (KMG-IV): sequencing the most valuable type-strain genomes for metagenomic binning, comparative biology and taxonomic classification.</title>
        <authorList>
            <person name="Goeker M."/>
        </authorList>
    </citation>
    <scope>NUCLEOTIDE SEQUENCE [LARGE SCALE GENOMIC DNA]</scope>
    <source>
        <strain evidence="2 3">DSM 101727</strain>
    </source>
</reference>
<evidence type="ECO:0000313" key="3">
    <source>
        <dbReference type="Proteomes" id="UP000294257"/>
    </source>
</evidence>
<sequence>MNRPLIDYGRLLEVIGIEARLVARSAEGASEDARVPNCPGLTLGEAVRHLGGAYRTAKAWIESGDSPATWQAHPAPGQSLVEFFLAGQRELVEVLVAHDAEEACATWWTSHQNYGFWRRRMAHETTIHRYDVQGALGSREDIDEIPDDVAIDGVDEALTLWFEHRLSVLGMVGTTEKSVAVRVGEHIWRAKAGPSGTSATRVAPEDVADVDAEITGTAEQVYLWLWGRMPTYVLPIDRGRDPDAVAQLWALMRLATK</sequence>
<gene>
    <name evidence="2" type="ORF">EV193_104178</name>
</gene>
<dbReference type="PANTHER" id="PTHR40758">
    <property type="entry name" value="CONSERVED PROTEIN"/>
    <property type="match status" value="1"/>
</dbReference>
<dbReference type="RefSeq" id="WP_130344567.1">
    <property type="nucleotide sequence ID" value="NZ_SGWQ01000004.1"/>
</dbReference>
<evidence type="ECO:0000313" key="2">
    <source>
        <dbReference type="EMBL" id="RZS38967.1"/>
    </source>
</evidence>
<dbReference type="AlphaFoldDB" id="A0A4Q7KR89"/>
<keyword evidence="3" id="KW-1185">Reference proteome</keyword>
<proteinExistence type="predicted"/>
<protein>
    <submittedName>
        <fullName evidence="2">Uncharacterized protein (TIGR03083 family)</fullName>
    </submittedName>
</protein>
<dbReference type="GO" id="GO:0005886">
    <property type="term" value="C:plasma membrane"/>
    <property type="evidence" value="ECO:0007669"/>
    <property type="project" value="TreeGrafter"/>
</dbReference>
<name>A0A4Q7KR89_9PSEU</name>
<comment type="caution">
    <text evidence="2">The sequence shown here is derived from an EMBL/GenBank/DDBJ whole genome shotgun (WGS) entry which is preliminary data.</text>
</comment>
<dbReference type="NCBIfam" id="TIGR03083">
    <property type="entry name" value="maleylpyruvate isomerase family mycothiol-dependent enzyme"/>
    <property type="match status" value="1"/>
</dbReference>
<dbReference type="EMBL" id="SGWQ01000004">
    <property type="protein sequence ID" value="RZS38967.1"/>
    <property type="molecule type" value="Genomic_DNA"/>
</dbReference>
<dbReference type="Proteomes" id="UP000294257">
    <property type="component" value="Unassembled WGS sequence"/>
</dbReference>
<dbReference type="GO" id="GO:0046872">
    <property type="term" value="F:metal ion binding"/>
    <property type="evidence" value="ECO:0007669"/>
    <property type="project" value="InterPro"/>
</dbReference>
<organism evidence="2 3">
    <name type="scientific">Herbihabitans rhizosphaerae</name>
    <dbReference type="NCBI Taxonomy" id="1872711"/>
    <lineage>
        <taxon>Bacteria</taxon>
        <taxon>Bacillati</taxon>
        <taxon>Actinomycetota</taxon>
        <taxon>Actinomycetes</taxon>
        <taxon>Pseudonocardiales</taxon>
        <taxon>Pseudonocardiaceae</taxon>
        <taxon>Herbihabitans</taxon>
    </lineage>
</organism>
<dbReference type="Pfam" id="PF11716">
    <property type="entry name" value="MDMPI_N"/>
    <property type="match status" value="1"/>
</dbReference>